<keyword evidence="1" id="KW-0732">Signal</keyword>
<protein>
    <recommendedName>
        <fullName evidence="5">PKD domain-containing protein</fullName>
    </recommendedName>
</protein>
<dbReference type="EMBL" id="BARW01015774">
    <property type="protein sequence ID" value="GAI98768.1"/>
    <property type="molecule type" value="Genomic_DNA"/>
</dbReference>
<organism evidence="4">
    <name type="scientific">marine sediment metagenome</name>
    <dbReference type="NCBI Taxonomy" id="412755"/>
    <lineage>
        <taxon>unclassified sequences</taxon>
        <taxon>metagenomes</taxon>
        <taxon>ecological metagenomes</taxon>
    </lineage>
</organism>
<evidence type="ECO:0000256" key="2">
    <source>
        <dbReference type="ARBA" id="ARBA00022737"/>
    </source>
</evidence>
<comment type="caution">
    <text evidence="4">The sequence shown here is derived from an EMBL/GenBank/DDBJ whole genome shotgun (WGS) entry which is preliminary data.</text>
</comment>
<dbReference type="InterPro" id="IPR013517">
    <property type="entry name" value="FG-GAP"/>
</dbReference>
<dbReference type="Pfam" id="PF14312">
    <property type="entry name" value="FG-GAP_2"/>
    <property type="match status" value="5"/>
</dbReference>
<feature type="non-terminal residue" evidence="4">
    <location>
        <position position="287"/>
    </location>
</feature>
<dbReference type="Gene3D" id="2.130.10.130">
    <property type="entry name" value="Integrin alpha, N-terminal"/>
    <property type="match status" value="2"/>
</dbReference>
<dbReference type="AlphaFoldDB" id="X1T0Q1"/>
<accession>X1T0Q1</accession>
<reference evidence="4" key="1">
    <citation type="journal article" date="2014" name="Front. Microbiol.">
        <title>High frequency of phylogenetically diverse reductive dehalogenase-homologous genes in deep subseafloor sedimentary metagenomes.</title>
        <authorList>
            <person name="Kawai M."/>
            <person name="Futagami T."/>
            <person name="Toyoda A."/>
            <person name="Takaki Y."/>
            <person name="Nishi S."/>
            <person name="Hori S."/>
            <person name="Arai W."/>
            <person name="Tsubouchi T."/>
            <person name="Morono Y."/>
            <person name="Uchiyama I."/>
            <person name="Ito T."/>
            <person name="Fujiyama A."/>
            <person name="Inagaki F."/>
            <person name="Takami H."/>
        </authorList>
    </citation>
    <scope>NUCLEOTIDE SEQUENCE</scope>
    <source>
        <strain evidence="4">Expedition CK06-06</strain>
    </source>
</reference>
<feature type="non-terminal residue" evidence="4">
    <location>
        <position position="1"/>
    </location>
</feature>
<dbReference type="InterPro" id="IPR013519">
    <property type="entry name" value="Int_alpha_beta-p"/>
</dbReference>
<evidence type="ECO:0000313" key="4">
    <source>
        <dbReference type="EMBL" id="GAI98768.1"/>
    </source>
</evidence>
<keyword evidence="2" id="KW-0677">Repeat</keyword>
<keyword evidence="3" id="KW-0325">Glycoprotein</keyword>
<dbReference type="InterPro" id="IPR028994">
    <property type="entry name" value="Integrin_alpha_N"/>
</dbReference>
<name>X1T0Q1_9ZZZZ</name>
<sequence>TWSQEQKLLASDGASDDYFARSVSIAGNYAIIGAYGDDDNGSESGSAYIFKRDGTTWAEQTKLLASDGTYSDYFGYSVSIDGDYVVVGANQDGENSGSAYIFKRDGATWTEEAKLTASDGVTGDKFGWSVSISGDYAILGANQDDDNGLSSGSAYVFTRSGSTWIQQAKLLPSDGATYDYFGNSVSLDGDTAIIGARGDDDNGDWSGSAYIFTRSGTNWTEEQKLLASDGVAYDYFGCSVSIDGEYAIVGVYGADDDKGSAYVFNKPIPIPDLDCDGSLSWTNVTSG</sequence>
<dbReference type="SUPFAM" id="SSF69318">
    <property type="entry name" value="Integrin alpha N-terminal domain"/>
    <property type="match status" value="1"/>
</dbReference>
<dbReference type="PANTHER" id="PTHR36220:SF1">
    <property type="entry name" value="GAMMA TUBULIN COMPLEX COMPONENT C-TERMINAL DOMAIN-CONTAINING PROTEIN"/>
    <property type="match status" value="1"/>
</dbReference>
<evidence type="ECO:0000256" key="1">
    <source>
        <dbReference type="ARBA" id="ARBA00022729"/>
    </source>
</evidence>
<dbReference type="PANTHER" id="PTHR36220">
    <property type="entry name" value="UNNAMED PRODUCT"/>
    <property type="match status" value="1"/>
</dbReference>
<dbReference type="PROSITE" id="PS51470">
    <property type="entry name" value="FG_GAP"/>
    <property type="match status" value="2"/>
</dbReference>
<gene>
    <name evidence="4" type="ORF">S12H4_27614</name>
</gene>
<evidence type="ECO:0008006" key="5">
    <source>
        <dbReference type="Google" id="ProtNLM"/>
    </source>
</evidence>
<proteinExistence type="predicted"/>
<evidence type="ECO:0000256" key="3">
    <source>
        <dbReference type="ARBA" id="ARBA00023180"/>
    </source>
</evidence>